<proteinExistence type="predicted"/>
<evidence type="ECO:0000313" key="1">
    <source>
        <dbReference type="EMBL" id="JAH78880.1"/>
    </source>
</evidence>
<dbReference type="AlphaFoldDB" id="A0A0E9VNB0"/>
<reference evidence="1" key="1">
    <citation type="submission" date="2014-11" db="EMBL/GenBank/DDBJ databases">
        <authorList>
            <person name="Amaro Gonzalez C."/>
        </authorList>
    </citation>
    <scope>NUCLEOTIDE SEQUENCE</scope>
</reference>
<accession>A0A0E9VNB0</accession>
<reference evidence="1" key="2">
    <citation type="journal article" date="2015" name="Fish Shellfish Immunol.">
        <title>Early steps in the European eel (Anguilla anguilla)-Vibrio vulnificus interaction in the gills: Role of the RtxA13 toxin.</title>
        <authorList>
            <person name="Callol A."/>
            <person name="Pajuelo D."/>
            <person name="Ebbesson L."/>
            <person name="Teles M."/>
            <person name="MacKenzie S."/>
            <person name="Amaro C."/>
        </authorList>
    </citation>
    <scope>NUCLEOTIDE SEQUENCE</scope>
</reference>
<organism evidence="1">
    <name type="scientific">Anguilla anguilla</name>
    <name type="common">European freshwater eel</name>
    <name type="synonym">Muraena anguilla</name>
    <dbReference type="NCBI Taxonomy" id="7936"/>
    <lineage>
        <taxon>Eukaryota</taxon>
        <taxon>Metazoa</taxon>
        <taxon>Chordata</taxon>
        <taxon>Craniata</taxon>
        <taxon>Vertebrata</taxon>
        <taxon>Euteleostomi</taxon>
        <taxon>Actinopterygii</taxon>
        <taxon>Neopterygii</taxon>
        <taxon>Teleostei</taxon>
        <taxon>Anguilliformes</taxon>
        <taxon>Anguillidae</taxon>
        <taxon>Anguilla</taxon>
    </lineage>
</organism>
<protein>
    <submittedName>
        <fullName evidence="1">Uncharacterized protein</fullName>
    </submittedName>
</protein>
<name>A0A0E9VNB0_ANGAN</name>
<dbReference type="EMBL" id="GBXM01029697">
    <property type="protein sequence ID" value="JAH78880.1"/>
    <property type="molecule type" value="Transcribed_RNA"/>
</dbReference>
<sequence>MSMVYTITGSSIPMKKLWKASFSASTYQSPVFNR</sequence>